<reference evidence="2" key="1">
    <citation type="submission" date="2023-08" db="EMBL/GenBank/DDBJ databases">
        <authorList>
            <person name="Audoor S."/>
            <person name="Bilcke G."/>
        </authorList>
    </citation>
    <scope>NUCLEOTIDE SEQUENCE</scope>
</reference>
<keyword evidence="1" id="KW-0472">Membrane</keyword>
<proteinExistence type="predicted"/>
<protein>
    <submittedName>
        <fullName evidence="2">Uncharacterized protein</fullName>
    </submittedName>
</protein>
<comment type="caution">
    <text evidence="2">The sequence shown here is derived from an EMBL/GenBank/DDBJ whole genome shotgun (WGS) entry which is preliminary data.</text>
</comment>
<keyword evidence="1" id="KW-1133">Transmembrane helix</keyword>
<name>A0AAD2CM69_9STRA</name>
<dbReference type="AlphaFoldDB" id="A0AAD2CM69"/>
<gene>
    <name evidence="2" type="ORF">CYCCA115_LOCUS6431</name>
</gene>
<accession>A0AAD2CM69</accession>
<evidence type="ECO:0000256" key="1">
    <source>
        <dbReference type="SAM" id="Phobius"/>
    </source>
</evidence>
<evidence type="ECO:0000313" key="3">
    <source>
        <dbReference type="Proteomes" id="UP001295423"/>
    </source>
</evidence>
<keyword evidence="1" id="KW-0812">Transmembrane</keyword>
<feature type="transmembrane region" description="Helical" evidence="1">
    <location>
        <begin position="35"/>
        <end position="56"/>
    </location>
</feature>
<organism evidence="2 3">
    <name type="scientific">Cylindrotheca closterium</name>
    <dbReference type="NCBI Taxonomy" id="2856"/>
    <lineage>
        <taxon>Eukaryota</taxon>
        <taxon>Sar</taxon>
        <taxon>Stramenopiles</taxon>
        <taxon>Ochrophyta</taxon>
        <taxon>Bacillariophyta</taxon>
        <taxon>Bacillariophyceae</taxon>
        <taxon>Bacillariophycidae</taxon>
        <taxon>Bacillariales</taxon>
        <taxon>Bacillariaceae</taxon>
        <taxon>Cylindrotheca</taxon>
    </lineage>
</organism>
<dbReference type="Proteomes" id="UP001295423">
    <property type="component" value="Unassembled WGS sequence"/>
</dbReference>
<keyword evidence="3" id="KW-1185">Reference proteome</keyword>
<sequence length="128" mass="13848">MKQDSGTAVSASVDNRVSLRHTTGCLFDGRCAAKALLVTLIIVGGAFATGLLFTYVQPLEGLPYIENRAEPSIVRKLRPVMEKPRTKDCRDTMAMELEAPEDLTLGSAVQVLASKGAGGRPKHRNTHR</sequence>
<evidence type="ECO:0000313" key="2">
    <source>
        <dbReference type="EMBL" id="CAJ1939107.1"/>
    </source>
</evidence>
<dbReference type="EMBL" id="CAKOGP040000779">
    <property type="protein sequence ID" value="CAJ1939107.1"/>
    <property type="molecule type" value="Genomic_DNA"/>
</dbReference>